<comment type="subcellular location">
    <subcellularLocation>
        <location evidence="1 12">Cytoplasm</location>
    </subcellularLocation>
</comment>
<keyword evidence="4 12" id="KW-0597">Phosphoprotein</keyword>
<keyword evidence="18" id="KW-1185">Reference proteome</keyword>
<dbReference type="FunFam" id="3.40.50.180:FF:000001">
    <property type="entry name" value="Protein-glutamate methylesterase/protein-glutamine glutaminase"/>
    <property type="match status" value="1"/>
</dbReference>
<dbReference type="PROSITE" id="PS50110">
    <property type="entry name" value="RESPONSE_REGULATORY"/>
    <property type="match status" value="1"/>
</dbReference>
<dbReference type="EMBL" id="WUBS01000004">
    <property type="protein sequence ID" value="NDL62632.1"/>
    <property type="molecule type" value="Genomic_DNA"/>
</dbReference>
<dbReference type="NCBIfam" id="NF009206">
    <property type="entry name" value="PRK12555.1"/>
    <property type="match status" value="1"/>
</dbReference>
<dbReference type="PROSITE" id="PS50122">
    <property type="entry name" value="CHEB"/>
    <property type="match status" value="1"/>
</dbReference>
<dbReference type="PIRSF" id="PIRSF000876">
    <property type="entry name" value="RR_chemtxs_CheB"/>
    <property type="match status" value="1"/>
</dbReference>
<dbReference type="GO" id="GO:0032259">
    <property type="term" value="P:methylation"/>
    <property type="evidence" value="ECO:0007669"/>
    <property type="project" value="UniProtKB-KW"/>
</dbReference>
<evidence type="ECO:0000313" key="17">
    <source>
        <dbReference type="EMBL" id="NDL62632.1"/>
    </source>
</evidence>
<sequence length="348" mass="37722">MRKIRVLCVDDSALMRQLMTEIINGFPDMEVVATAPDPLVARDLIKKLNPEVLTLDVEMPRMDGLDFLEKLMRLRPMPVVMVSSLTGRGSEITLRALELGAIDFVTKPQSGLRDGMLAYSESIAEKIRTASRARLPQRGPADAAPKIHVPLLSSEKLIAIGASTGGTEAIRHVLEPLPANSPALLITQHMPPGFTRSFAERLNKLCQITVKEAEDGERILPGHAYIAPGARHMELARSGANYQIRLHDGEPVNRHRPSVDVLFHSVAQFAGRNAVGVILTGMGNDGAAGMLAMRNAGAYTLAQDEASCVVFGMPREAIAMGASNETVPLHQMSQRMMAQISTGQALRI</sequence>
<comment type="PTM">
    <text evidence="12">Phosphorylated by CheA. Phosphorylation of the N-terminal regulatory domain activates the methylesterase activity.</text>
</comment>
<dbReference type="GO" id="GO:0050568">
    <property type="term" value="F:protein-glutamine glutaminase activity"/>
    <property type="evidence" value="ECO:0007669"/>
    <property type="project" value="UniProtKB-UniRule"/>
</dbReference>
<evidence type="ECO:0000256" key="12">
    <source>
        <dbReference type="HAMAP-Rule" id="MF_00099"/>
    </source>
</evidence>
<comment type="catalytic activity">
    <reaction evidence="8 12">
        <text>[protein]-L-glutamate 5-O-methyl ester + H2O = L-glutamyl-[protein] + methanol + H(+)</text>
        <dbReference type="Rhea" id="RHEA:23236"/>
        <dbReference type="Rhea" id="RHEA-COMP:10208"/>
        <dbReference type="Rhea" id="RHEA-COMP:10311"/>
        <dbReference type="ChEBI" id="CHEBI:15377"/>
        <dbReference type="ChEBI" id="CHEBI:15378"/>
        <dbReference type="ChEBI" id="CHEBI:17790"/>
        <dbReference type="ChEBI" id="CHEBI:29973"/>
        <dbReference type="ChEBI" id="CHEBI:82795"/>
        <dbReference type="EC" id="3.1.1.61"/>
    </reaction>
</comment>
<dbReference type="FunFam" id="3.40.50.2300:FF:000060">
    <property type="entry name" value="Protein-glutamate methylesterase/protein-glutamine glutaminase"/>
    <property type="match status" value="1"/>
</dbReference>
<feature type="domain" description="CheB-type methylesterase" evidence="16">
    <location>
        <begin position="151"/>
        <end position="343"/>
    </location>
</feature>
<comment type="catalytic activity">
    <reaction evidence="9 12">
        <text>L-glutaminyl-[protein] + H2O = L-glutamyl-[protein] + NH4(+)</text>
        <dbReference type="Rhea" id="RHEA:16441"/>
        <dbReference type="Rhea" id="RHEA-COMP:10207"/>
        <dbReference type="Rhea" id="RHEA-COMP:10208"/>
        <dbReference type="ChEBI" id="CHEBI:15377"/>
        <dbReference type="ChEBI" id="CHEBI:28938"/>
        <dbReference type="ChEBI" id="CHEBI:29973"/>
        <dbReference type="ChEBI" id="CHEBI:30011"/>
        <dbReference type="EC" id="3.5.1.44"/>
    </reaction>
</comment>
<reference evidence="17 18" key="1">
    <citation type="submission" date="2019-12" db="EMBL/GenBank/DDBJ databases">
        <authorList>
            <person name="Lee S.D."/>
        </authorList>
    </citation>
    <scope>NUCLEOTIDE SEQUENCE [LARGE SCALE GENOMIC DNA]</scope>
    <source>
        <strain evidence="17 18">SAP-6</strain>
    </source>
</reference>
<dbReference type="EC" id="3.1.1.61" evidence="7 12"/>
<feature type="active site" evidence="12 13">
    <location>
        <position position="285"/>
    </location>
</feature>
<comment type="caution">
    <text evidence="17">The sequence shown here is derived from an EMBL/GenBank/DDBJ whole genome shotgun (WGS) entry which is preliminary data.</text>
</comment>
<evidence type="ECO:0000256" key="14">
    <source>
        <dbReference type="PROSITE-ProRule" id="PRU00169"/>
    </source>
</evidence>
<keyword evidence="2 12" id="KW-0963">Cytoplasm</keyword>
<dbReference type="AlphaFoldDB" id="A0A845SGW1"/>
<reference evidence="17 18" key="2">
    <citation type="submission" date="2020-02" db="EMBL/GenBank/DDBJ databases">
        <title>The new genus of Enterobacteriales.</title>
        <authorList>
            <person name="Kim I.S."/>
        </authorList>
    </citation>
    <scope>NUCLEOTIDE SEQUENCE [LARGE SCALE GENOMIC DNA]</scope>
    <source>
        <strain evidence="17 18">SAP-6</strain>
    </source>
</reference>
<dbReference type="Pfam" id="PF01339">
    <property type="entry name" value="CheB_methylest"/>
    <property type="match status" value="1"/>
</dbReference>
<proteinExistence type="inferred from homology"/>
<dbReference type="Gene3D" id="3.40.50.2300">
    <property type="match status" value="1"/>
</dbReference>
<dbReference type="GO" id="GO:0008984">
    <property type="term" value="F:protein-glutamate methylesterase activity"/>
    <property type="evidence" value="ECO:0007669"/>
    <property type="project" value="UniProtKB-UniRule"/>
</dbReference>
<keyword evidence="5 12" id="KW-0378">Hydrolase</keyword>
<feature type="active site" evidence="12 13">
    <location>
        <position position="189"/>
    </location>
</feature>
<dbReference type="CDD" id="cd16432">
    <property type="entry name" value="CheB_Rec"/>
    <property type="match status" value="1"/>
</dbReference>
<evidence type="ECO:0000256" key="9">
    <source>
        <dbReference type="ARBA" id="ARBA00051178"/>
    </source>
</evidence>
<evidence type="ECO:0000256" key="1">
    <source>
        <dbReference type="ARBA" id="ARBA00004496"/>
    </source>
</evidence>
<evidence type="ECO:0000256" key="2">
    <source>
        <dbReference type="ARBA" id="ARBA00022490"/>
    </source>
</evidence>
<dbReference type="EC" id="3.5.1.44" evidence="6 12"/>
<comment type="domain">
    <text evidence="12">Contains a C-terminal catalytic domain, and an N-terminal region which modulates catalytic activity.</text>
</comment>
<evidence type="ECO:0000259" key="15">
    <source>
        <dbReference type="PROSITE" id="PS50110"/>
    </source>
</evidence>
<dbReference type="PANTHER" id="PTHR42872:SF6">
    <property type="entry name" value="PROTEIN-GLUTAMATE METHYLESTERASE_PROTEIN-GLUTAMINE GLUTAMINASE"/>
    <property type="match status" value="1"/>
</dbReference>
<dbReference type="InterPro" id="IPR011006">
    <property type="entry name" value="CheY-like_superfamily"/>
</dbReference>
<feature type="domain" description="Response regulatory" evidence="15">
    <location>
        <begin position="5"/>
        <end position="122"/>
    </location>
</feature>
<feature type="modified residue" description="4-aspartylphosphate" evidence="12 14">
    <location>
        <position position="56"/>
    </location>
</feature>
<gene>
    <name evidence="12 17" type="primary">cheB</name>
    <name evidence="17" type="ORF">GRH90_07675</name>
</gene>
<organism evidence="17 18">
    <name type="scientific">Acerihabitans arboris</name>
    <dbReference type="NCBI Taxonomy" id="2691583"/>
    <lineage>
        <taxon>Bacteria</taxon>
        <taxon>Pseudomonadati</taxon>
        <taxon>Pseudomonadota</taxon>
        <taxon>Gammaproteobacteria</taxon>
        <taxon>Enterobacterales</taxon>
        <taxon>Pectobacteriaceae</taxon>
        <taxon>Acerihabitans</taxon>
    </lineage>
</organism>
<dbReference type="NCBIfam" id="NF001965">
    <property type="entry name" value="PRK00742.1"/>
    <property type="match status" value="1"/>
</dbReference>
<keyword evidence="17" id="KW-0489">Methyltransferase</keyword>
<dbReference type="Gene3D" id="3.40.50.180">
    <property type="entry name" value="Methylesterase CheB, C-terminal domain"/>
    <property type="match status" value="1"/>
</dbReference>
<evidence type="ECO:0000256" key="8">
    <source>
        <dbReference type="ARBA" id="ARBA00048267"/>
    </source>
</evidence>
<dbReference type="InterPro" id="IPR001789">
    <property type="entry name" value="Sig_transdc_resp-reg_receiver"/>
</dbReference>
<accession>A0A845SGW1</accession>
<dbReference type="GO" id="GO:0008168">
    <property type="term" value="F:methyltransferase activity"/>
    <property type="evidence" value="ECO:0007669"/>
    <property type="project" value="UniProtKB-KW"/>
</dbReference>
<keyword evidence="3 12" id="KW-0145">Chemotaxis</keyword>
<feature type="active site" evidence="12 13">
    <location>
        <position position="163"/>
    </location>
</feature>
<evidence type="ECO:0000256" key="13">
    <source>
        <dbReference type="PROSITE-ProRule" id="PRU00050"/>
    </source>
</evidence>
<dbReference type="SMART" id="SM00448">
    <property type="entry name" value="REC"/>
    <property type="match status" value="1"/>
</dbReference>
<dbReference type="RefSeq" id="WP_162365347.1">
    <property type="nucleotide sequence ID" value="NZ_WUBS01000004.1"/>
</dbReference>
<name>A0A845SGW1_9GAMM</name>
<dbReference type="SUPFAM" id="SSF52738">
    <property type="entry name" value="Methylesterase CheB, C-terminal domain"/>
    <property type="match status" value="1"/>
</dbReference>
<dbReference type="Proteomes" id="UP000461443">
    <property type="component" value="Unassembled WGS sequence"/>
</dbReference>
<dbReference type="InterPro" id="IPR035909">
    <property type="entry name" value="CheB_C"/>
</dbReference>
<evidence type="ECO:0000256" key="7">
    <source>
        <dbReference type="ARBA" id="ARBA00039140"/>
    </source>
</evidence>
<protein>
    <recommendedName>
        <fullName evidence="11 12">Protein-glutamate methylesterase/protein-glutamine glutaminase</fullName>
        <ecNumber evidence="7 12">3.1.1.61</ecNumber>
        <ecNumber evidence="6 12">3.5.1.44</ecNumber>
    </recommendedName>
</protein>
<evidence type="ECO:0000259" key="16">
    <source>
        <dbReference type="PROSITE" id="PS50122"/>
    </source>
</evidence>
<dbReference type="InterPro" id="IPR000673">
    <property type="entry name" value="Sig_transdc_resp-reg_Me-estase"/>
</dbReference>
<dbReference type="InterPro" id="IPR008248">
    <property type="entry name" value="CheB-like"/>
</dbReference>
<dbReference type="HAMAP" id="MF_00099">
    <property type="entry name" value="CheB_chemtxs"/>
    <property type="match status" value="1"/>
</dbReference>
<evidence type="ECO:0000256" key="11">
    <source>
        <dbReference type="ARBA" id="ARBA00067927"/>
    </source>
</evidence>
<dbReference type="GO" id="GO:0000156">
    <property type="term" value="F:phosphorelay response regulator activity"/>
    <property type="evidence" value="ECO:0007669"/>
    <property type="project" value="InterPro"/>
</dbReference>
<dbReference type="GO" id="GO:0005737">
    <property type="term" value="C:cytoplasm"/>
    <property type="evidence" value="ECO:0007669"/>
    <property type="project" value="UniProtKB-SubCell"/>
</dbReference>
<keyword evidence="17" id="KW-0808">Transferase</keyword>
<evidence type="ECO:0000256" key="5">
    <source>
        <dbReference type="ARBA" id="ARBA00022801"/>
    </source>
</evidence>
<evidence type="ECO:0000256" key="10">
    <source>
        <dbReference type="ARBA" id="ARBA00061116"/>
    </source>
</evidence>
<dbReference type="GO" id="GO:0006935">
    <property type="term" value="P:chemotaxis"/>
    <property type="evidence" value="ECO:0007669"/>
    <property type="project" value="UniProtKB-UniRule"/>
</dbReference>
<dbReference type="SUPFAM" id="SSF52172">
    <property type="entry name" value="CheY-like"/>
    <property type="match status" value="1"/>
</dbReference>
<dbReference type="Pfam" id="PF00072">
    <property type="entry name" value="Response_reg"/>
    <property type="match status" value="1"/>
</dbReference>
<evidence type="ECO:0000256" key="6">
    <source>
        <dbReference type="ARBA" id="ARBA00039019"/>
    </source>
</evidence>
<comment type="similarity">
    <text evidence="10 12">Belongs to the CheB family.</text>
</comment>
<evidence type="ECO:0000256" key="4">
    <source>
        <dbReference type="ARBA" id="ARBA00022553"/>
    </source>
</evidence>
<dbReference type="CDD" id="cd17541">
    <property type="entry name" value="REC_CheB-like"/>
    <property type="match status" value="1"/>
</dbReference>
<evidence type="ECO:0000256" key="3">
    <source>
        <dbReference type="ARBA" id="ARBA00022500"/>
    </source>
</evidence>
<comment type="function">
    <text evidence="12">Involved in chemotaxis. Part of a chemotaxis signal transduction system that modulates chemotaxis in response to various stimuli. Catalyzes the demethylation of specific methylglutamate residues introduced into the chemoreceptors (methyl-accepting chemotaxis proteins or MCP) by CheR. Also mediates the irreversible deamidation of specific glutamine residues to glutamic acid.</text>
</comment>
<evidence type="ECO:0000313" key="18">
    <source>
        <dbReference type="Proteomes" id="UP000461443"/>
    </source>
</evidence>
<dbReference type="PANTHER" id="PTHR42872">
    <property type="entry name" value="PROTEIN-GLUTAMATE METHYLESTERASE/PROTEIN-GLUTAMINE GLUTAMINASE"/>
    <property type="match status" value="1"/>
</dbReference>